<evidence type="ECO:0000313" key="11">
    <source>
        <dbReference type="Proteomes" id="UP000245380"/>
    </source>
</evidence>
<dbReference type="InterPro" id="IPR057335">
    <property type="entry name" value="Beta-barrel_SelB"/>
</dbReference>
<dbReference type="CDD" id="cd04171">
    <property type="entry name" value="SelB"/>
    <property type="match status" value="1"/>
</dbReference>
<dbReference type="NCBIfam" id="TIGR00231">
    <property type="entry name" value="small_GTP"/>
    <property type="match status" value="1"/>
</dbReference>
<dbReference type="Gene3D" id="3.40.50.300">
    <property type="entry name" value="P-loop containing nucleotide triphosphate hydrolases"/>
    <property type="match status" value="1"/>
</dbReference>
<name>A0A2U3D8S2_SULT2</name>
<comment type="caution">
    <text evidence="10">The sequence shown here is derived from an EMBL/GenBank/DDBJ whole genome shotgun (WGS) entry which is preliminary data.</text>
</comment>
<evidence type="ECO:0000256" key="7">
    <source>
        <dbReference type="ARBA" id="ARBA00025526"/>
    </source>
</evidence>
<evidence type="ECO:0000256" key="5">
    <source>
        <dbReference type="ARBA" id="ARBA00022917"/>
    </source>
</evidence>
<evidence type="ECO:0000256" key="1">
    <source>
        <dbReference type="ARBA" id="ARBA00004496"/>
    </source>
</evidence>
<dbReference type="InterPro" id="IPR004161">
    <property type="entry name" value="EFTu-like_2"/>
</dbReference>
<comment type="function">
    <text evidence="7">Translation factor necessary for the incorporation of selenocysteine into proteins. It probably replaces EF-Tu for the insertion of selenocysteine directed by the UGA codon. SelB binds GTP and GDP.</text>
</comment>
<dbReference type="PANTHER" id="PTHR43721">
    <property type="entry name" value="ELONGATION FACTOR TU-RELATED"/>
    <property type="match status" value="1"/>
</dbReference>
<dbReference type="InterPro" id="IPR009001">
    <property type="entry name" value="Transl_elong_EF1A/Init_IF2_C"/>
</dbReference>
<dbReference type="InterPro" id="IPR005225">
    <property type="entry name" value="Small_GTP-bd"/>
</dbReference>
<dbReference type="InterPro" id="IPR015191">
    <property type="entry name" value="SelB_WHD4"/>
</dbReference>
<feature type="domain" description="Tr-type G" evidence="9">
    <location>
        <begin position="1"/>
        <end position="171"/>
    </location>
</feature>
<sequence length="631" mass="70632">MIVGTAGHIDHGKTALVRALTGIDTDRTREEKERGISIELGFAPLLLPSGKRIGIVDVPGHERFIRNMLAGAGGMDLILLVIDAREGVMPQTREHVDILQLLEVTAGILVVTKVDLVDEEWLAFMHDEIRTQMAGTFLENAPMVDVSAVSGQGLDVLRAVIEQSLLRVQPKSSVGAVRMPIDRVFRVAGFGSVVTGTMWRGQLRVGDAVELLPTSEALRVRSLQVHGEQVAQAMAGQRVAVSFTNVRGEIKRGMTLATPHTLIPSRLLDVRLRVLQDSPFVLKHRMRVRFYHATAEVMGRVLLLRDQEVAVGEEALAQVLLEQPVVVEARDHFVLRSFSPMHTLGGGIVIDPHPARLHRRNSTEIVLQLLRREGGTLRERLLDQIQSAPDAELFELAKKLNVTLEELRPVFQDLVTTGELIEFENNGWLPKNLLISWENEFVHALEEYYQKNAYDLWMPKSVAYRVLKANGVPPRFHDQLLSNLGARGILVVEAERVQKPGRQIALTTDEKLMQSAILKQLQGQPFAPPTLQELEKVYKGREKGLRLVLHALVQADEIVFISQDLFLSVSALHAAEVAARKLYEERGPFAVADFRDQTRTSRKFAVAILEYLDRQKKTRRTGDVRVFLENS</sequence>
<evidence type="ECO:0000256" key="3">
    <source>
        <dbReference type="ARBA" id="ARBA00022490"/>
    </source>
</evidence>
<dbReference type="RefSeq" id="WP_245926302.1">
    <property type="nucleotide sequence ID" value="NZ_MPDK01000010.1"/>
</dbReference>
<dbReference type="InterPro" id="IPR050055">
    <property type="entry name" value="EF-Tu_GTPase"/>
</dbReference>
<dbReference type="InterPro" id="IPR009000">
    <property type="entry name" value="Transl_B-barrel_sf"/>
</dbReference>
<dbReference type="SUPFAM" id="SSF50447">
    <property type="entry name" value="Translation proteins"/>
    <property type="match status" value="1"/>
</dbReference>
<keyword evidence="3" id="KW-0963">Cytoplasm</keyword>
<dbReference type="Pfam" id="PF09107">
    <property type="entry name" value="WHD_3rd_SelB"/>
    <property type="match status" value="1"/>
</dbReference>
<organism evidence="10 11">
    <name type="scientific">Sulfoacidibacillus thermotolerans</name>
    <name type="common">Acidibacillus sulfuroxidans</name>
    <dbReference type="NCBI Taxonomy" id="1765684"/>
    <lineage>
        <taxon>Bacteria</taxon>
        <taxon>Bacillati</taxon>
        <taxon>Bacillota</taxon>
        <taxon>Bacilli</taxon>
        <taxon>Bacillales</taxon>
        <taxon>Alicyclobacillaceae</taxon>
        <taxon>Sulfoacidibacillus</taxon>
    </lineage>
</organism>
<dbReference type="CDD" id="cd15491">
    <property type="entry name" value="selB_III"/>
    <property type="match status" value="1"/>
</dbReference>
<dbReference type="InterPro" id="IPR036390">
    <property type="entry name" value="WH_DNA-bd_sf"/>
</dbReference>
<dbReference type="SUPFAM" id="SSF50465">
    <property type="entry name" value="EF-Tu/eEF-1alpha/eIF2-gamma C-terminal domain"/>
    <property type="match status" value="1"/>
</dbReference>
<dbReference type="InterPro" id="IPR027417">
    <property type="entry name" value="P-loop_NTPase"/>
</dbReference>
<gene>
    <name evidence="10" type="ORF">BM613_07455</name>
</gene>
<evidence type="ECO:0000313" key="10">
    <source>
        <dbReference type="EMBL" id="PWI57676.1"/>
    </source>
</evidence>
<dbReference type="InterPro" id="IPR004535">
    <property type="entry name" value="Transl_elong_SelB"/>
</dbReference>
<dbReference type="GO" id="GO:0003746">
    <property type="term" value="F:translation elongation factor activity"/>
    <property type="evidence" value="ECO:0007669"/>
    <property type="project" value="UniProtKB-KW"/>
</dbReference>
<dbReference type="GO" id="GO:0003924">
    <property type="term" value="F:GTPase activity"/>
    <property type="evidence" value="ECO:0007669"/>
    <property type="project" value="InterPro"/>
</dbReference>
<keyword evidence="11" id="KW-1185">Reference proteome</keyword>
<dbReference type="Proteomes" id="UP000245380">
    <property type="component" value="Unassembled WGS sequence"/>
</dbReference>
<dbReference type="Gene3D" id="2.40.30.10">
    <property type="entry name" value="Translation factors"/>
    <property type="match status" value="1"/>
</dbReference>
<dbReference type="PANTHER" id="PTHR43721:SF22">
    <property type="entry name" value="ELONGATION FACTOR TU, MITOCHONDRIAL"/>
    <property type="match status" value="1"/>
</dbReference>
<dbReference type="SUPFAM" id="SSF52540">
    <property type="entry name" value="P-loop containing nucleoside triphosphate hydrolases"/>
    <property type="match status" value="1"/>
</dbReference>
<dbReference type="PRINTS" id="PR00315">
    <property type="entry name" value="ELONGATNFCT"/>
</dbReference>
<accession>A0A2U3D8S2</accession>
<dbReference type="SUPFAM" id="SSF46785">
    <property type="entry name" value="Winged helix' DNA-binding domain"/>
    <property type="match status" value="1"/>
</dbReference>
<dbReference type="EMBL" id="MPDK01000010">
    <property type="protein sequence ID" value="PWI57676.1"/>
    <property type="molecule type" value="Genomic_DNA"/>
</dbReference>
<dbReference type="Gene3D" id="1.10.10.10">
    <property type="entry name" value="Winged helix-like DNA-binding domain superfamily/Winged helix DNA-binding domain"/>
    <property type="match status" value="1"/>
</dbReference>
<evidence type="ECO:0000259" key="9">
    <source>
        <dbReference type="PROSITE" id="PS51722"/>
    </source>
</evidence>
<dbReference type="CDD" id="cd03696">
    <property type="entry name" value="SelB_II"/>
    <property type="match status" value="1"/>
</dbReference>
<evidence type="ECO:0000256" key="6">
    <source>
        <dbReference type="ARBA" id="ARBA00023134"/>
    </source>
</evidence>
<dbReference type="InterPro" id="IPR036388">
    <property type="entry name" value="WH-like_DNA-bd_sf"/>
</dbReference>
<keyword evidence="6" id="KW-0342">GTP-binding</keyword>
<dbReference type="GO" id="GO:0001514">
    <property type="term" value="P:selenocysteine incorporation"/>
    <property type="evidence" value="ECO:0007669"/>
    <property type="project" value="InterPro"/>
</dbReference>
<evidence type="ECO:0000256" key="2">
    <source>
        <dbReference type="ARBA" id="ARBA00015953"/>
    </source>
</evidence>
<dbReference type="Pfam" id="PF03144">
    <property type="entry name" value="GTP_EFTU_D2"/>
    <property type="match status" value="1"/>
</dbReference>
<comment type="subcellular location">
    <subcellularLocation>
        <location evidence="1">Cytoplasm</location>
    </subcellularLocation>
</comment>
<proteinExistence type="predicted"/>
<evidence type="ECO:0000256" key="4">
    <source>
        <dbReference type="ARBA" id="ARBA00022741"/>
    </source>
</evidence>
<evidence type="ECO:0000256" key="8">
    <source>
        <dbReference type="ARBA" id="ARBA00031615"/>
    </source>
</evidence>
<dbReference type="Gene3D" id="1.10.10.2770">
    <property type="match status" value="1"/>
</dbReference>
<dbReference type="Pfam" id="PF25461">
    <property type="entry name" value="Beta-barrel_SelB"/>
    <property type="match status" value="1"/>
</dbReference>
<reference evidence="10 11" key="1">
    <citation type="submission" date="2016-11" db="EMBL/GenBank/DDBJ databases">
        <title>Comparative genomics of Acidibacillus ferroxidans species.</title>
        <authorList>
            <person name="Oliveira G."/>
            <person name="Nunes G."/>
            <person name="Oliveira R."/>
            <person name="Araujo F."/>
            <person name="Salim A."/>
            <person name="Scholte L."/>
            <person name="Morais D."/>
            <person name="Nancucheo I."/>
            <person name="Johnson D.B."/>
            <person name="Grail B."/>
            <person name="Bittencourt J."/>
            <person name="Valadares R."/>
        </authorList>
    </citation>
    <scope>NUCLEOTIDE SEQUENCE [LARGE SCALE GENOMIC DNA]</scope>
    <source>
        <strain evidence="10 11">Y002</strain>
    </source>
</reference>
<protein>
    <recommendedName>
        <fullName evidence="2">Selenocysteine-specific elongation factor</fullName>
    </recommendedName>
    <alternativeName>
        <fullName evidence="8">SelB translation factor</fullName>
    </alternativeName>
</protein>
<dbReference type="NCBIfam" id="TIGR00475">
    <property type="entry name" value="selB"/>
    <property type="match status" value="1"/>
</dbReference>
<keyword evidence="4" id="KW-0547">Nucleotide-binding</keyword>
<dbReference type="GO" id="GO:0005525">
    <property type="term" value="F:GTP binding"/>
    <property type="evidence" value="ECO:0007669"/>
    <property type="project" value="UniProtKB-KW"/>
</dbReference>
<dbReference type="GO" id="GO:0005829">
    <property type="term" value="C:cytosol"/>
    <property type="evidence" value="ECO:0007669"/>
    <property type="project" value="TreeGrafter"/>
</dbReference>
<dbReference type="InterPro" id="IPR000795">
    <property type="entry name" value="T_Tr_GTP-bd_dom"/>
</dbReference>
<dbReference type="AlphaFoldDB" id="A0A2U3D8S2"/>
<dbReference type="Pfam" id="PF00009">
    <property type="entry name" value="GTP_EFTU"/>
    <property type="match status" value="1"/>
</dbReference>
<keyword evidence="10" id="KW-0251">Elongation factor</keyword>
<dbReference type="PROSITE" id="PS51722">
    <property type="entry name" value="G_TR_2"/>
    <property type="match status" value="1"/>
</dbReference>
<keyword evidence="5" id="KW-0648">Protein biosynthesis</keyword>
<dbReference type="GO" id="GO:0003723">
    <property type="term" value="F:RNA binding"/>
    <property type="evidence" value="ECO:0007669"/>
    <property type="project" value="InterPro"/>
</dbReference>